<feature type="region of interest" description="Disordered" evidence="7">
    <location>
        <begin position="1"/>
        <end position="45"/>
    </location>
</feature>
<keyword evidence="5 8" id="KW-1133">Transmembrane helix</keyword>
<evidence type="ECO:0000256" key="8">
    <source>
        <dbReference type="SAM" id="Phobius"/>
    </source>
</evidence>
<evidence type="ECO:0000256" key="4">
    <source>
        <dbReference type="ARBA" id="ARBA00022692"/>
    </source>
</evidence>
<dbReference type="InterPro" id="IPR050321">
    <property type="entry name" value="Glycosyltr_2/OpgH_subfam"/>
</dbReference>
<protein>
    <submittedName>
        <fullName evidence="9">Glycosyltransferase, catalytic subunit of cellulose synthase and poly-beta-1,6-N-acetylglucosamine synthase</fullName>
    </submittedName>
</protein>
<dbReference type="EMBL" id="FOIE01000013">
    <property type="protein sequence ID" value="SET98605.1"/>
    <property type="molecule type" value="Genomic_DNA"/>
</dbReference>
<evidence type="ECO:0000256" key="3">
    <source>
        <dbReference type="ARBA" id="ARBA00022679"/>
    </source>
</evidence>
<feature type="compositionally biased region" description="Pro residues" evidence="7">
    <location>
        <begin position="30"/>
        <end position="42"/>
    </location>
</feature>
<dbReference type="Proteomes" id="UP000198507">
    <property type="component" value="Unassembled WGS sequence"/>
</dbReference>
<organism evidence="9 10">
    <name type="scientific">Geodermatophilus poikilotrophus</name>
    <dbReference type="NCBI Taxonomy" id="1333667"/>
    <lineage>
        <taxon>Bacteria</taxon>
        <taxon>Bacillati</taxon>
        <taxon>Actinomycetota</taxon>
        <taxon>Actinomycetes</taxon>
        <taxon>Geodermatophilales</taxon>
        <taxon>Geodermatophilaceae</taxon>
        <taxon>Geodermatophilus</taxon>
    </lineage>
</organism>
<proteinExistence type="predicted"/>
<comment type="subcellular location">
    <subcellularLocation>
        <location evidence="1">Membrane</location>
        <topology evidence="1">Multi-pass membrane protein</topology>
    </subcellularLocation>
</comment>
<evidence type="ECO:0000256" key="5">
    <source>
        <dbReference type="ARBA" id="ARBA00022989"/>
    </source>
</evidence>
<feature type="transmembrane region" description="Helical" evidence="8">
    <location>
        <begin position="55"/>
        <end position="73"/>
    </location>
</feature>
<feature type="transmembrane region" description="Helical" evidence="8">
    <location>
        <begin position="443"/>
        <end position="462"/>
    </location>
</feature>
<evidence type="ECO:0000313" key="10">
    <source>
        <dbReference type="Proteomes" id="UP000198507"/>
    </source>
</evidence>
<dbReference type="InterPro" id="IPR029044">
    <property type="entry name" value="Nucleotide-diphossugar_trans"/>
</dbReference>
<evidence type="ECO:0000256" key="6">
    <source>
        <dbReference type="ARBA" id="ARBA00023136"/>
    </source>
</evidence>
<keyword evidence="10" id="KW-1185">Reference proteome</keyword>
<evidence type="ECO:0000256" key="7">
    <source>
        <dbReference type="SAM" id="MobiDB-lite"/>
    </source>
</evidence>
<dbReference type="GO" id="GO:0016020">
    <property type="term" value="C:membrane"/>
    <property type="evidence" value="ECO:0007669"/>
    <property type="project" value="UniProtKB-SubCell"/>
</dbReference>
<feature type="transmembrane region" description="Helical" evidence="8">
    <location>
        <begin position="408"/>
        <end position="431"/>
    </location>
</feature>
<dbReference type="SUPFAM" id="SSF53448">
    <property type="entry name" value="Nucleotide-diphospho-sugar transferases"/>
    <property type="match status" value="1"/>
</dbReference>
<name>A0A1I0IN73_9ACTN</name>
<evidence type="ECO:0000313" key="9">
    <source>
        <dbReference type="EMBL" id="SET98605.1"/>
    </source>
</evidence>
<gene>
    <name evidence="9" type="ORF">SAMN04488546_4552</name>
</gene>
<keyword evidence="2" id="KW-0328">Glycosyltransferase</keyword>
<keyword evidence="6 8" id="KW-0472">Membrane</keyword>
<dbReference type="PANTHER" id="PTHR43867">
    <property type="entry name" value="CELLULOSE SYNTHASE CATALYTIC SUBUNIT A [UDP-FORMING]"/>
    <property type="match status" value="1"/>
</dbReference>
<evidence type="ECO:0000256" key="2">
    <source>
        <dbReference type="ARBA" id="ARBA00022676"/>
    </source>
</evidence>
<sequence length="498" mass="53942">MEQNGGVRLRRRSQGGEVRAVRGTTTLGTTPPPAAAVPPAAPADPHAVRPEGRPLVLLAYVCGFTLVALFCGLDETLGVIAGALNVVFGVYFCRHLGFAVAAARWAENDMLAADVGLHSYTPSVAVFVGCKNEELVVDGMVTALLALDYPADRLTLVVVDDGSDDTTGARLDAWAAREPRLRVLHRPPGSGGGKSGALNDALHLVDAEVAVVFDADHEPDPTALRRLVRHFRDPVVGAVMGRCVIRNGRDSPMASTVFVDFLSGYLVNEYGRQALFELPAYGGANCAVRMSTLRGLGGWNPHTVTEDTDLTLRVLMAGQRVRYDLSAVDFEEAVVSTQRFWKQRYRWARGHQKCFRDYWRPLMRSPHLSLVEKVETTLFLLVYHVPLLSGIGVLLTVLRAFGVGDLPVVALLPLSMLLFVGPLAELSVGLLIGRVERRSAWRLLGFLPAFALSIWITTRAYVDGMLGRPYTWVKTSRSGATSTVRVDPPVVAPAGAAS</sequence>
<dbReference type="PANTHER" id="PTHR43867:SF2">
    <property type="entry name" value="CELLULOSE SYNTHASE CATALYTIC SUBUNIT A [UDP-FORMING]"/>
    <property type="match status" value="1"/>
</dbReference>
<feature type="transmembrane region" description="Helical" evidence="8">
    <location>
        <begin position="378"/>
        <end position="402"/>
    </location>
</feature>
<dbReference type="GO" id="GO:0016757">
    <property type="term" value="F:glycosyltransferase activity"/>
    <property type="evidence" value="ECO:0007669"/>
    <property type="project" value="UniProtKB-KW"/>
</dbReference>
<keyword evidence="4 8" id="KW-0812">Transmembrane</keyword>
<dbReference type="Pfam" id="PF13641">
    <property type="entry name" value="Glyco_tranf_2_3"/>
    <property type="match status" value="1"/>
</dbReference>
<feature type="transmembrane region" description="Helical" evidence="8">
    <location>
        <begin position="79"/>
        <end position="101"/>
    </location>
</feature>
<dbReference type="AlphaFoldDB" id="A0A1I0IN73"/>
<accession>A0A1I0IN73</accession>
<reference evidence="10" key="1">
    <citation type="submission" date="2016-10" db="EMBL/GenBank/DDBJ databases">
        <authorList>
            <person name="Varghese N."/>
            <person name="Submissions S."/>
        </authorList>
    </citation>
    <scope>NUCLEOTIDE SEQUENCE [LARGE SCALE GENOMIC DNA]</scope>
    <source>
        <strain evidence="10">DSM 44209</strain>
    </source>
</reference>
<evidence type="ECO:0000256" key="1">
    <source>
        <dbReference type="ARBA" id="ARBA00004141"/>
    </source>
</evidence>
<keyword evidence="3 9" id="KW-0808">Transferase</keyword>
<dbReference type="Gene3D" id="3.90.550.10">
    <property type="entry name" value="Spore Coat Polysaccharide Biosynthesis Protein SpsA, Chain A"/>
    <property type="match status" value="1"/>
</dbReference>
<dbReference type="CDD" id="cd06423">
    <property type="entry name" value="CESA_like"/>
    <property type="match status" value="1"/>
</dbReference>